<dbReference type="HOGENOM" id="CLU_000650_3_6_9"/>
<evidence type="ECO:0000256" key="11">
    <source>
        <dbReference type="PROSITE-ProRule" id="PRU00110"/>
    </source>
</evidence>
<dbReference type="GO" id="GO:0005524">
    <property type="term" value="F:ATP binding"/>
    <property type="evidence" value="ECO:0007669"/>
    <property type="project" value="UniProtKB-KW"/>
</dbReference>
<evidence type="ECO:0000256" key="5">
    <source>
        <dbReference type="ARBA" id="ARBA00022553"/>
    </source>
</evidence>
<evidence type="ECO:0000256" key="1">
    <source>
        <dbReference type="ARBA" id="ARBA00000085"/>
    </source>
</evidence>
<dbReference type="STRING" id="309798.COPRO5265_0293"/>
<evidence type="ECO:0000256" key="7">
    <source>
        <dbReference type="ARBA" id="ARBA00022741"/>
    </source>
</evidence>
<dbReference type="PANTHER" id="PTHR43395">
    <property type="entry name" value="SENSOR HISTIDINE KINASE CHEA"/>
    <property type="match status" value="1"/>
</dbReference>
<dbReference type="EMBL" id="CP001145">
    <property type="protein sequence ID" value="ACI17947.1"/>
    <property type="molecule type" value="Genomic_DNA"/>
</dbReference>
<dbReference type="PANTHER" id="PTHR43395:SF1">
    <property type="entry name" value="CHEMOTAXIS PROTEIN CHEA"/>
    <property type="match status" value="1"/>
</dbReference>
<dbReference type="Pfam" id="PF01584">
    <property type="entry name" value="CheW"/>
    <property type="match status" value="1"/>
</dbReference>
<dbReference type="SMART" id="SM00387">
    <property type="entry name" value="HATPase_c"/>
    <property type="match status" value="1"/>
</dbReference>
<dbReference type="InterPro" id="IPR051315">
    <property type="entry name" value="Bact_Chemotaxis_CheA"/>
</dbReference>
<dbReference type="CDD" id="cd00088">
    <property type="entry name" value="HPT"/>
    <property type="match status" value="1"/>
</dbReference>
<dbReference type="Gene3D" id="3.30.565.10">
    <property type="entry name" value="Histidine kinase-like ATPase, C-terminal domain"/>
    <property type="match status" value="1"/>
</dbReference>
<dbReference type="InterPro" id="IPR003594">
    <property type="entry name" value="HATPase_dom"/>
</dbReference>
<evidence type="ECO:0000256" key="10">
    <source>
        <dbReference type="ARBA" id="ARBA00023012"/>
    </source>
</evidence>
<reference evidence="17 18" key="2">
    <citation type="journal article" date="2014" name="Genome Announc.">
        <title>Complete Genome Sequence of Coprothermobacter proteolyticus DSM 5265.</title>
        <authorList>
            <person name="Alexiev A."/>
            <person name="Coil D.A."/>
            <person name="Badger J.H."/>
            <person name="Enticknap J."/>
            <person name="Ward N."/>
            <person name="Robb F.T."/>
            <person name="Eisen J.A."/>
        </authorList>
    </citation>
    <scope>NUCLEOTIDE SEQUENCE [LARGE SCALE GENOMIC DNA]</scope>
    <source>
        <strain evidence="18">ATCC 35245 / DSM 5265 / OCM 4 / BT</strain>
    </source>
</reference>
<keyword evidence="8" id="KW-0418">Kinase</keyword>
<evidence type="ECO:0000256" key="2">
    <source>
        <dbReference type="ARBA" id="ARBA00012438"/>
    </source>
</evidence>
<evidence type="ECO:0000256" key="6">
    <source>
        <dbReference type="ARBA" id="ARBA00022679"/>
    </source>
</evidence>
<dbReference type="InterPro" id="IPR004358">
    <property type="entry name" value="Sig_transdc_His_kin-like_C"/>
</dbReference>
<dbReference type="Gene3D" id="3.30.70.1110">
    <property type="entry name" value="Histidine kinase CheA-like, P2 response regulator-binding domain"/>
    <property type="match status" value="1"/>
</dbReference>
<evidence type="ECO:0000256" key="12">
    <source>
        <dbReference type="SAM" id="Coils"/>
    </source>
</evidence>
<dbReference type="RefSeq" id="WP_012544598.1">
    <property type="nucleotide sequence ID" value="NC_011295.1"/>
</dbReference>
<dbReference type="SUPFAM" id="SSF47226">
    <property type="entry name" value="Histidine-containing phosphotransfer domain, HPT domain"/>
    <property type="match status" value="1"/>
</dbReference>
<evidence type="ECO:0000256" key="9">
    <source>
        <dbReference type="ARBA" id="ARBA00022840"/>
    </source>
</evidence>
<dbReference type="PROSITE" id="PS50851">
    <property type="entry name" value="CHEW"/>
    <property type="match status" value="1"/>
</dbReference>
<organism evidence="17 18">
    <name type="scientific">Coprothermobacter proteolyticus (strain ATCC 35245 / DSM 5265 / OCM 4 / BT)</name>
    <dbReference type="NCBI Taxonomy" id="309798"/>
    <lineage>
        <taxon>Bacteria</taxon>
        <taxon>Pseudomonadati</taxon>
        <taxon>Coprothermobacterota</taxon>
        <taxon>Coprothermobacteria</taxon>
        <taxon>Coprothermobacterales</taxon>
        <taxon>Coprothermobacteraceae</taxon>
        <taxon>Coprothermobacter</taxon>
    </lineage>
</organism>
<dbReference type="Proteomes" id="UP000001732">
    <property type="component" value="Chromosome"/>
</dbReference>
<feature type="compositionally biased region" description="Polar residues" evidence="13">
    <location>
        <begin position="258"/>
        <end position="272"/>
    </location>
</feature>
<dbReference type="SUPFAM" id="SSF55052">
    <property type="entry name" value="CheY-binding domain of CheA"/>
    <property type="match status" value="1"/>
</dbReference>
<dbReference type="InterPro" id="IPR036641">
    <property type="entry name" value="HPT_dom_sf"/>
</dbReference>
<dbReference type="Gene3D" id="1.20.120.160">
    <property type="entry name" value="HPT domain"/>
    <property type="match status" value="1"/>
</dbReference>
<evidence type="ECO:0000256" key="13">
    <source>
        <dbReference type="SAM" id="MobiDB-lite"/>
    </source>
</evidence>
<dbReference type="AlphaFoldDB" id="B5Y7B3"/>
<dbReference type="PROSITE" id="PS50109">
    <property type="entry name" value="HIS_KIN"/>
    <property type="match status" value="1"/>
</dbReference>
<dbReference type="InterPro" id="IPR005467">
    <property type="entry name" value="His_kinase_dom"/>
</dbReference>
<comment type="catalytic activity">
    <reaction evidence="1">
        <text>ATP + protein L-histidine = ADP + protein N-phospho-L-histidine.</text>
        <dbReference type="EC" id="2.7.13.3"/>
    </reaction>
</comment>
<dbReference type="GO" id="GO:0006935">
    <property type="term" value="P:chemotaxis"/>
    <property type="evidence" value="ECO:0007669"/>
    <property type="project" value="UniProtKB-KW"/>
</dbReference>
<evidence type="ECO:0000259" key="16">
    <source>
        <dbReference type="PROSITE" id="PS50894"/>
    </source>
</evidence>
<dbReference type="Gene3D" id="2.30.30.40">
    <property type="entry name" value="SH3 Domains"/>
    <property type="match status" value="1"/>
</dbReference>
<keyword evidence="18" id="KW-1185">Reference proteome</keyword>
<feature type="domain" description="HPt" evidence="16">
    <location>
        <begin position="1"/>
        <end position="104"/>
    </location>
</feature>
<keyword evidence="9" id="KW-0067">ATP-binding</keyword>
<dbReference type="PRINTS" id="PR00344">
    <property type="entry name" value="BCTRLSENSOR"/>
</dbReference>
<dbReference type="Pfam" id="PF01627">
    <property type="entry name" value="Hpt"/>
    <property type="match status" value="1"/>
</dbReference>
<dbReference type="SMART" id="SM00073">
    <property type="entry name" value="HPT"/>
    <property type="match status" value="1"/>
</dbReference>
<feature type="region of interest" description="Disordered" evidence="13">
    <location>
        <begin position="248"/>
        <end position="275"/>
    </location>
</feature>
<dbReference type="InterPro" id="IPR010808">
    <property type="entry name" value="CheA_P2-bd"/>
</dbReference>
<evidence type="ECO:0000259" key="14">
    <source>
        <dbReference type="PROSITE" id="PS50109"/>
    </source>
</evidence>
<dbReference type="InterPro" id="IPR036890">
    <property type="entry name" value="HATPase_C_sf"/>
</dbReference>
<sequence length="684" mass="75342">MDDMNEYLPIFLQESYDYINLLNNNLVLLEQDPSNKQALAEVFRAAHTLKGMSATMGFQFLADAAHELESALQIYRDTHEPVDEKAIELGFRVLDYMENQMKRIEANESLEPFHVTSSNEVNEKGKKETTLEVTSSFALGAFEEEVVRAALEQGQKAAILEINLEQGVLMKGVRAFMVFKAIEDSGFEAISSQPDAESLEKEEFDLEFRVLVVGSGDLDSLRNKILRIAEVASVDVIEIGLNEQAFPSSSNELREQTSTKQSDSGEGTKNPNSSDSLAQAYAASAAATAEEVDQQQQKKPIKNYIRVPEEHVNNLMSAISELVLEKAELELAIKTGNEEALWSLYERLSRSINLAQGEITALRMTPLSFVFERFPRMVRDLSRDLQKQVRFIMEGGDTEIDRTIIDRLGDPLVHLLRNAVDHGIERPEDRIKAGKDPTGTVRLKAYHEGNNVYIVVEDDGAGIDTAKVLAKAVERGLVTSDQASFLSQEEIFSFLFLPGFSTSDTVSEISGRGVGMDVLKNTVEELGGTVQVRSVLGKGTTVIMRLPLTMAIISALLVKVNGLIFALPLSVVEEISNDVEAVKETPQGNVLLLRGELLPVYSVAGLLNLPDNGQNNHIVVIRNGQKKAALLVAETVGKQEIVIKPLKSRFVPRYVDGATLLGDGTIGLVVNTSMLLEGHNNVKR</sequence>
<proteinExistence type="predicted"/>
<name>B5Y7B3_COPPD</name>
<keyword evidence="12" id="KW-0175">Coiled coil</keyword>
<keyword evidence="7" id="KW-0547">Nucleotide-binding</keyword>
<dbReference type="InterPro" id="IPR008207">
    <property type="entry name" value="Sig_transdc_His_kin_Hpt_dom"/>
</dbReference>
<keyword evidence="4" id="KW-0145">Chemotaxis</keyword>
<dbReference type="PROSITE" id="PS50894">
    <property type="entry name" value="HPT"/>
    <property type="match status" value="1"/>
</dbReference>
<keyword evidence="5 11" id="KW-0597">Phosphoprotein</keyword>
<feature type="coiled-coil region" evidence="12">
    <location>
        <begin position="312"/>
        <end position="339"/>
    </location>
</feature>
<dbReference type="SUPFAM" id="SSF55874">
    <property type="entry name" value="ATPase domain of HSP90 chaperone/DNA topoisomerase II/histidine kinase"/>
    <property type="match status" value="1"/>
</dbReference>
<dbReference type="CDD" id="cd16916">
    <property type="entry name" value="HATPase_CheA-like"/>
    <property type="match status" value="1"/>
</dbReference>
<evidence type="ECO:0000313" key="17">
    <source>
        <dbReference type="EMBL" id="ACI17947.1"/>
    </source>
</evidence>
<keyword evidence="10" id="KW-0902">Two-component regulatory system</keyword>
<dbReference type="InterPro" id="IPR035891">
    <property type="entry name" value="CheY-binding_CheA"/>
</dbReference>
<evidence type="ECO:0000313" key="18">
    <source>
        <dbReference type="Proteomes" id="UP000001732"/>
    </source>
</evidence>
<reference evidence="18" key="1">
    <citation type="submission" date="2008-08" db="EMBL/GenBank/DDBJ databases">
        <title>The complete genome sequence of Coprothermobacter proteolyticus strain ATCC 5245 / DSM 5265 / BT.</title>
        <authorList>
            <person name="Dodson R.J."/>
            <person name="Durkin A.S."/>
            <person name="Wu M."/>
            <person name="Eisen J."/>
            <person name="Sutton G."/>
        </authorList>
    </citation>
    <scope>NUCLEOTIDE SEQUENCE [LARGE SCALE GENOMIC DNA]</scope>
    <source>
        <strain evidence="18">ATCC 35245 / DSM 5265 / OCM 4 / BT</strain>
    </source>
</reference>
<dbReference type="GO" id="GO:0000155">
    <property type="term" value="F:phosphorelay sensor kinase activity"/>
    <property type="evidence" value="ECO:0007669"/>
    <property type="project" value="InterPro"/>
</dbReference>
<protein>
    <recommendedName>
        <fullName evidence="3">Chemotaxis protein CheA</fullName>
        <ecNumber evidence="2">2.7.13.3</ecNumber>
    </recommendedName>
</protein>
<dbReference type="SUPFAM" id="SSF50341">
    <property type="entry name" value="CheW-like"/>
    <property type="match status" value="1"/>
</dbReference>
<feature type="domain" description="CheW-like" evidence="15">
    <location>
        <begin position="552"/>
        <end position="681"/>
    </location>
</feature>
<feature type="domain" description="Histidine kinase" evidence="14">
    <location>
        <begin position="300"/>
        <end position="550"/>
    </location>
</feature>
<dbReference type="GO" id="GO:0005737">
    <property type="term" value="C:cytoplasm"/>
    <property type="evidence" value="ECO:0007669"/>
    <property type="project" value="InterPro"/>
</dbReference>
<dbReference type="FunFam" id="3.30.565.10:FF:000016">
    <property type="entry name" value="Chemotaxis protein CheA, putative"/>
    <property type="match status" value="1"/>
</dbReference>
<dbReference type="eggNOG" id="COG0643">
    <property type="taxonomic scope" value="Bacteria"/>
</dbReference>
<dbReference type="Pfam" id="PF02518">
    <property type="entry name" value="HATPase_c"/>
    <property type="match status" value="1"/>
</dbReference>
<dbReference type="InterPro" id="IPR036061">
    <property type="entry name" value="CheW-like_dom_sf"/>
</dbReference>
<evidence type="ECO:0000256" key="4">
    <source>
        <dbReference type="ARBA" id="ARBA00022500"/>
    </source>
</evidence>
<dbReference type="eggNOG" id="COG2198">
    <property type="taxonomic scope" value="Bacteria"/>
</dbReference>
<evidence type="ECO:0000259" key="15">
    <source>
        <dbReference type="PROSITE" id="PS50851"/>
    </source>
</evidence>
<evidence type="ECO:0000256" key="3">
    <source>
        <dbReference type="ARBA" id="ARBA00021495"/>
    </source>
</evidence>
<dbReference type="InterPro" id="IPR037052">
    <property type="entry name" value="CheA-like_P2_sf"/>
</dbReference>
<gene>
    <name evidence="17" type="primary">cheA</name>
    <name evidence="17" type="ordered locus">COPRO5265_0293</name>
</gene>
<dbReference type="InterPro" id="IPR002545">
    <property type="entry name" value="CheW-lke_dom"/>
</dbReference>
<accession>B5Y7B3</accession>
<evidence type="ECO:0000256" key="8">
    <source>
        <dbReference type="ARBA" id="ARBA00022777"/>
    </source>
</evidence>
<dbReference type="InterPro" id="IPR004105">
    <property type="entry name" value="CheA-like_dim"/>
</dbReference>
<dbReference type="KEGG" id="cpo:COPRO5265_0293"/>
<feature type="modified residue" description="Phosphohistidine" evidence="11">
    <location>
        <position position="47"/>
    </location>
</feature>
<keyword evidence="6" id="KW-0808">Transferase</keyword>
<dbReference type="OrthoDB" id="9803176at2"/>
<dbReference type="SMART" id="SM01231">
    <property type="entry name" value="H-kinase_dim"/>
    <property type="match status" value="1"/>
</dbReference>
<dbReference type="SMART" id="SM00260">
    <property type="entry name" value="CheW"/>
    <property type="match status" value="1"/>
</dbReference>
<dbReference type="Pfam" id="PF07194">
    <property type="entry name" value="P2"/>
    <property type="match status" value="1"/>
</dbReference>
<dbReference type="EC" id="2.7.13.3" evidence="2"/>